<accession>A0A246GEB9</accession>
<proteinExistence type="predicted"/>
<dbReference type="Proteomes" id="UP000198034">
    <property type="component" value="Unassembled WGS sequence"/>
</dbReference>
<name>A0A246GEB9_9FLAO</name>
<evidence type="ECO:0000313" key="2">
    <source>
        <dbReference type="Proteomes" id="UP000198034"/>
    </source>
</evidence>
<dbReference type="PROSITE" id="PS51257">
    <property type="entry name" value="PROKAR_LIPOPROTEIN"/>
    <property type="match status" value="1"/>
</dbReference>
<reference evidence="1 2" key="1">
    <citation type="journal article" date="2017" name="Infect. Genet. Evol.">
        <title>Comparative genome analysis of fish pathogen Flavobacterium columnare reveals extensive sequence diversity within the species.</title>
        <authorList>
            <person name="Kayansamruaj P."/>
            <person name="Dong H.T."/>
            <person name="Hirono I."/>
            <person name="Kondo H."/>
            <person name="Senapin S."/>
            <person name="Rodkhum C."/>
        </authorList>
    </citation>
    <scope>NUCLEOTIDE SEQUENCE [LARGE SCALE GENOMIC DNA]</scope>
    <source>
        <strain evidence="1 2">1214</strain>
    </source>
</reference>
<evidence type="ECO:0000313" key="1">
    <source>
        <dbReference type="EMBL" id="OWP79725.1"/>
    </source>
</evidence>
<dbReference type="OrthoDB" id="163809at2"/>
<gene>
    <name evidence="1" type="ORF">BWK62_00355</name>
</gene>
<comment type="caution">
    <text evidence="1">The sequence shown here is derived from an EMBL/GenBank/DDBJ whole genome shotgun (WGS) entry which is preliminary data.</text>
</comment>
<dbReference type="AlphaFoldDB" id="A0A246GEB9"/>
<evidence type="ECO:0008006" key="3">
    <source>
        <dbReference type="Google" id="ProtNLM"/>
    </source>
</evidence>
<dbReference type="EMBL" id="MTCY01000001">
    <property type="protein sequence ID" value="OWP79725.1"/>
    <property type="molecule type" value="Genomic_DNA"/>
</dbReference>
<sequence length="130" mass="15018">MKKTLNFLLFTIILVSCGSNRSISQINQKRDQSKGNEIVLQKVLNDSRCPQGVQCIWEGEVTIQVAYFEKGQMKEEKQFTLRQNDQEEVVQWFRSHLPKSQKVLQTVSILPTKVEGKKINSLEYVIVLGY</sequence>
<protein>
    <recommendedName>
        <fullName evidence="3">Lipoprotein</fullName>
    </recommendedName>
</protein>
<organism evidence="1 2">
    <name type="scientific">Flavobacterium columnare</name>
    <dbReference type="NCBI Taxonomy" id="996"/>
    <lineage>
        <taxon>Bacteria</taxon>
        <taxon>Pseudomonadati</taxon>
        <taxon>Bacteroidota</taxon>
        <taxon>Flavobacteriia</taxon>
        <taxon>Flavobacteriales</taxon>
        <taxon>Flavobacteriaceae</taxon>
        <taxon>Flavobacterium</taxon>
    </lineage>
</organism>